<dbReference type="PROSITE" id="PS50931">
    <property type="entry name" value="HTH_LYSR"/>
    <property type="match status" value="1"/>
</dbReference>
<sequence length="296" mass="34178">MEYQWLKTFCTAAETLNFRKASERLLMSQPSVTVHIKLLEEHLGSALFDRQNNRVTLSEAGKYFLPEAQKLVNSTENTIHKMHAFKQGYRQTWTIAISPLMAETILPYFLRSFMKLQPNLEIHIRVEESYLIEELVDAGEVNIGISALDAQRKGVESISIYEDPILFVMPVDTYDEESGPPIDIKEVLQKNYLFTHHHPVFWDDLLVKLHKHISGVRTMKVTQAHIAKRFVQDDLGVSFLPHSIVRRELLEGKVMQPHFDLFELPTVSTFIIVKKKGDLEKLFIDQISKYYFGGTS</sequence>
<dbReference type="Gene3D" id="1.10.10.10">
    <property type="entry name" value="Winged helix-like DNA-binding domain superfamily/Winged helix DNA-binding domain"/>
    <property type="match status" value="1"/>
</dbReference>
<dbReference type="STRING" id="126156.SAMN05421670_0110"/>
<keyword evidence="4" id="KW-0804">Transcription</keyword>
<dbReference type="SUPFAM" id="SSF53850">
    <property type="entry name" value="Periplasmic binding protein-like II"/>
    <property type="match status" value="1"/>
</dbReference>
<dbReference type="EMBL" id="FOXU01000010">
    <property type="protein sequence ID" value="SFQ75092.1"/>
    <property type="molecule type" value="Genomic_DNA"/>
</dbReference>
<dbReference type="InterPro" id="IPR005119">
    <property type="entry name" value="LysR_subst-bd"/>
</dbReference>
<dbReference type="PRINTS" id="PR00039">
    <property type="entry name" value="HTHLYSR"/>
</dbReference>
<dbReference type="AlphaFoldDB" id="A0A1I6B2A4"/>
<gene>
    <name evidence="6" type="ORF">SAMN05421670_0110</name>
</gene>
<dbReference type="PANTHER" id="PTHR30126:SF64">
    <property type="entry name" value="HTH-TYPE TRANSCRIPTIONAL REGULATOR CITR"/>
    <property type="match status" value="1"/>
</dbReference>
<dbReference type="InterPro" id="IPR036388">
    <property type="entry name" value="WH-like_DNA-bd_sf"/>
</dbReference>
<dbReference type="Proteomes" id="UP000198734">
    <property type="component" value="Unassembled WGS sequence"/>
</dbReference>
<name>A0A1I6B2A4_9BACI</name>
<evidence type="ECO:0000259" key="5">
    <source>
        <dbReference type="PROSITE" id="PS50931"/>
    </source>
</evidence>
<evidence type="ECO:0000256" key="4">
    <source>
        <dbReference type="ARBA" id="ARBA00023163"/>
    </source>
</evidence>
<dbReference type="GO" id="GO:0000976">
    <property type="term" value="F:transcription cis-regulatory region binding"/>
    <property type="evidence" value="ECO:0007669"/>
    <property type="project" value="TreeGrafter"/>
</dbReference>
<dbReference type="Pfam" id="PF00126">
    <property type="entry name" value="HTH_1"/>
    <property type="match status" value="1"/>
</dbReference>
<evidence type="ECO:0000256" key="2">
    <source>
        <dbReference type="ARBA" id="ARBA00023015"/>
    </source>
</evidence>
<dbReference type="PANTHER" id="PTHR30126">
    <property type="entry name" value="HTH-TYPE TRANSCRIPTIONAL REGULATOR"/>
    <property type="match status" value="1"/>
</dbReference>
<keyword evidence="2" id="KW-0805">Transcription regulation</keyword>
<protein>
    <submittedName>
        <fullName evidence="6">LysR family transcriptional regulator, repressor for citA</fullName>
    </submittedName>
</protein>
<evidence type="ECO:0000313" key="6">
    <source>
        <dbReference type="EMBL" id="SFQ75092.1"/>
    </source>
</evidence>
<reference evidence="7" key="1">
    <citation type="submission" date="2016-10" db="EMBL/GenBank/DDBJ databases">
        <authorList>
            <person name="Varghese N."/>
            <person name="Submissions S."/>
        </authorList>
    </citation>
    <scope>NUCLEOTIDE SEQUENCE [LARGE SCALE GENOMIC DNA]</scope>
    <source>
        <strain evidence="7">DSM 11706</strain>
    </source>
</reference>
<evidence type="ECO:0000313" key="7">
    <source>
        <dbReference type="Proteomes" id="UP000198734"/>
    </source>
</evidence>
<comment type="similarity">
    <text evidence="1">Belongs to the LysR transcriptional regulatory family.</text>
</comment>
<accession>A0A1I6B2A4</accession>
<dbReference type="GO" id="GO:0003700">
    <property type="term" value="F:DNA-binding transcription factor activity"/>
    <property type="evidence" value="ECO:0007669"/>
    <property type="project" value="InterPro"/>
</dbReference>
<dbReference type="RefSeq" id="WP_093538461.1">
    <property type="nucleotide sequence ID" value="NZ_FOXU01000010.1"/>
</dbReference>
<evidence type="ECO:0000256" key="3">
    <source>
        <dbReference type="ARBA" id="ARBA00023125"/>
    </source>
</evidence>
<feature type="domain" description="HTH lysR-type" evidence="5">
    <location>
        <begin position="1"/>
        <end position="58"/>
    </location>
</feature>
<evidence type="ECO:0000256" key="1">
    <source>
        <dbReference type="ARBA" id="ARBA00009437"/>
    </source>
</evidence>
<dbReference type="Gene3D" id="3.40.190.10">
    <property type="entry name" value="Periplasmic binding protein-like II"/>
    <property type="match status" value="2"/>
</dbReference>
<organism evidence="6 7">
    <name type="scientific">Psychrobacillus psychrotolerans</name>
    <dbReference type="NCBI Taxonomy" id="126156"/>
    <lineage>
        <taxon>Bacteria</taxon>
        <taxon>Bacillati</taxon>
        <taxon>Bacillota</taxon>
        <taxon>Bacilli</taxon>
        <taxon>Bacillales</taxon>
        <taxon>Bacillaceae</taxon>
        <taxon>Psychrobacillus</taxon>
    </lineage>
</organism>
<dbReference type="Pfam" id="PF03466">
    <property type="entry name" value="LysR_substrate"/>
    <property type="match status" value="1"/>
</dbReference>
<dbReference type="CDD" id="cd05466">
    <property type="entry name" value="PBP2_LTTR_substrate"/>
    <property type="match status" value="1"/>
</dbReference>
<dbReference type="InterPro" id="IPR000847">
    <property type="entry name" value="LysR_HTH_N"/>
</dbReference>
<dbReference type="OrthoDB" id="9803735at2"/>
<proteinExistence type="inferred from homology"/>
<dbReference type="SUPFAM" id="SSF46785">
    <property type="entry name" value="Winged helix' DNA-binding domain"/>
    <property type="match status" value="1"/>
</dbReference>
<keyword evidence="7" id="KW-1185">Reference proteome</keyword>
<dbReference type="InterPro" id="IPR036390">
    <property type="entry name" value="WH_DNA-bd_sf"/>
</dbReference>
<keyword evidence="3" id="KW-0238">DNA-binding</keyword>